<feature type="region of interest" description="Disordered" evidence="1">
    <location>
        <begin position="56"/>
        <end position="99"/>
    </location>
</feature>
<protein>
    <submittedName>
        <fullName evidence="2">Uncharacterized protein</fullName>
    </submittedName>
</protein>
<dbReference type="EMBL" id="CP000116">
    <property type="protein sequence ID" value="AAZ97602.1"/>
    <property type="molecule type" value="Genomic_DNA"/>
</dbReference>
<reference evidence="2 3" key="1">
    <citation type="journal article" date="2006" name="J. Bacteriol.">
        <title>The genome sequence of the obligately chemolithoautotrophic, facultatively anaerobic bacterium Thiobacillus denitrificans.</title>
        <authorList>
            <person name="Beller H.R."/>
            <person name="Chain P.S."/>
            <person name="Letain T.E."/>
            <person name="Chakicherla A."/>
            <person name="Larimer F.W."/>
            <person name="Richardson P.M."/>
            <person name="Coleman M.A."/>
            <person name="Wood A.P."/>
            <person name="Kelly D.P."/>
        </authorList>
    </citation>
    <scope>NUCLEOTIDE SEQUENCE [LARGE SCALE GENOMIC DNA]</scope>
    <source>
        <strain evidence="2 3">ATCC 25259</strain>
    </source>
</reference>
<sequence>MNQLLFRMARKLLQANSVPGHPAYVRKCCKETRMTRSLTFTTAAVLLSFSMATVADEAEAEPSPPAVSTAPQAPPKTQEETTAAQGAPAKPAEEPACDQ</sequence>
<dbReference type="KEGG" id="tbd:Tbd_1649"/>
<dbReference type="AlphaFoldDB" id="Q3SIC6"/>
<accession>Q3SIC6</accession>
<dbReference type="HOGENOM" id="CLU_2319221_0_0_4"/>
<evidence type="ECO:0000313" key="2">
    <source>
        <dbReference type="EMBL" id="AAZ97602.1"/>
    </source>
</evidence>
<organism evidence="2 3">
    <name type="scientific">Thiobacillus denitrificans (strain ATCC 25259 / T1)</name>
    <dbReference type="NCBI Taxonomy" id="292415"/>
    <lineage>
        <taxon>Bacteria</taxon>
        <taxon>Pseudomonadati</taxon>
        <taxon>Pseudomonadota</taxon>
        <taxon>Betaproteobacteria</taxon>
        <taxon>Nitrosomonadales</taxon>
        <taxon>Thiobacillaceae</taxon>
        <taxon>Thiobacillus</taxon>
    </lineage>
</organism>
<dbReference type="Proteomes" id="UP000008291">
    <property type="component" value="Chromosome"/>
</dbReference>
<proteinExistence type="predicted"/>
<gene>
    <name evidence="2" type="ordered locus">Tbd_1649</name>
</gene>
<name>Q3SIC6_THIDA</name>
<evidence type="ECO:0000313" key="3">
    <source>
        <dbReference type="Proteomes" id="UP000008291"/>
    </source>
</evidence>
<evidence type="ECO:0000256" key="1">
    <source>
        <dbReference type="SAM" id="MobiDB-lite"/>
    </source>
</evidence>
<dbReference type="RefSeq" id="WP_011312161.1">
    <property type="nucleotide sequence ID" value="NC_007404.1"/>
</dbReference>
<keyword evidence="3" id="KW-1185">Reference proteome</keyword>